<keyword evidence="2 4" id="KW-0378">Hydrolase</keyword>
<dbReference type="PANTHER" id="PTHR43213:SF5">
    <property type="entry name" value="BIFUNCTIONAL DTTP_UTP PYROPHOSPHATASE_METHYLTRANSFERASE PROTEIN-RELATED"/>
    <property type="match status" value="1"/>
</dbReference>
<dbReference type="PIRSF" id="PIRSF006305">
    <property type="entry name" value="Maf"/>
    <property type="match status" value="1"/>
</dbReference>
<accession>A0A8J7JZ51</accession>
<feature type="active site" description="Proton acceptor" evidence="4">
    <location>
        <position position="84"/>
    </location>
</feature>
<comment type="subcellular location">
    <subcellularLocation>
        <location evidence="4">Cytoplasm</location>
    </subcellularLocation>
</comment>
<comment type="similarity">
    <text evidence="4">Belongs to the Maf family. YhdE subfamily.</text>
</comment>
<evidence type="ECO:0000313" key="6">
    <source>
        <dbReference type="Proteomes" id="UP000640333"/>
    </source>
</evidence>
<comment type="catalytic activity">
    <reaction evidence="4">
        <text>dTTP + H2O = dTMP + diphosphate + H(+)</text>
        <dbReference type="Rhea" id="RHEA:28534"/>
        <dbReference type="ChEBI" id="CHEBI:15377"/>
        <dbReference type="ChEBI" id="CHEBI:15378"/>
        <dbReference type="ChEBI" id="CHEBI:33019"/>
        <dbReference type="ChEBI" id="CHEBI:37568"/>
        <dbReference type="ChEBI" id="CHEBI:63528"/>
        <dbReference type="EC" id="3.6.1.9"/>
    </reaction>
</comment>
<dbReference type="CDD" id="cd00555">
    <property type="entry name" value="Maf"/>
    <property type="match status" value="1"/>
</dbReference>
<proteinExistence type="inferred from homology"/>
<organism evidence="5 6">
    <name type="scientific">Pontibacterium sinense</name>
    <dbReference type="NCBI Taxonomy" id="2781979"/>
    <lineage>
        <taxon>Bacteria</taxon>
        <taxon>Pseudomonadati</taxon>
        <taxon>Pseudomonadota</taxon>
        <taxon>Gammaproteobacteria</taxon>
        <taxon>Oceanospirillales</taxon>
        <taxon>Oceanospirillaceae</taxon>
        <taxon>Pontibacterium</taxon>
    </lineage>
</organism>
<keyword evidence="6" id="KW-1185">Reference proteome</keyword>
<evidence type="ECO:0000256" key="1">
    <source>
        <dbReference type="ARBA" id="ARBA00001968"/>
    </source>
</evidence>
<dbReference type="Gene3D" id="3.90.950.10">
    <property type="match status" value="1"/>
</dbReference>
<dbReference type="EC" id="3.6.1.9" evidence="4"/>
<dbReference type="EMBL" id="JADEYS010000007">
    <property type="protein sequence ID" value="MBE9397274.1"/>
    <property type="molecule type" value="Genomic_DNA"/>
</dbReference>
<evidence type="ECO:0000313" key="5">
    <source>
        <dbReference type="EMBL" id="MBE9397274.1"/>
    </source>
</evidence>
<sequence length="207" mass="22204">MSPDTLKDLHADKAVSNQLVLASASPRRRELLQQIGVQFSVQPVDICEDVLPDESAEVYVARLAREKAEVGLQRSGAKAALGSDTSVVMSGEILGKPEDASDAERMLMLLSDSEHQVMTGVALATEYETQVCVVTTVVHFKELTPEICRAYWASAEPCDKAGAYGIQGLGAVFVDRIEGSYSSVVGLPLAETAEMLARAGIPIWQPV</sequence>
<evidence type="ECO:0000256" key="4">
    <source>
        <dbReference type="HAMAP-Rule" id="MF_00528"/>
    </source>
</evidence>
<name>A0A8J7JZ51_9GAMM</name>
<dbReference type="HAMAP" id="MF_00528">
    <property type="entry name" value="Maf"/>
    <property type="match status" value="1"/>
</dbReference>
<dbReference type="InterPro" id="IPR029001">
    <property type="entry name" value="ITPase-like_fam"/>
</dbReference>
<dbReference type="GO" id="GO:0009117">
    <property type="term" value="P:nucleotide metabolic process"/>
    <property type="evidence" value="ECO:0007669"/>
    <property type="project" value="UniProtKB-KW"/>
</dbReference>
<dbReference type="PANTHER" id="PTHR43213">
    <property type="entry name" value="BIFUNCTIONAL DTTP/UTP PYROPHOSPHATASE/METHYLTRANSFERASE PROTEIN-RELATED"/>
    <property type="match status" value="1"/>
</dbReference>
<dbReference type="SUPFAM" id="SSF52972">
    <property type="entry name" value="ITPase-like"/>
    <property type="match status" value="1"/>
</dbReference>
<keyword evidence="4" id="KW-0963">Cytoplasm</keyword>
<evidence type="ECO:0000256" key="2">
    <source>
        <dbReference type="ARBA" id="ARBA00022801"/>
    </source>
</evidence>
<comment type="function">
    <text evidence="4">Nucleoside triphosphate pyrophosphatase that hydrolyzes dTTP and UTP. May have a dual role in cell division arrest and in preventing the incorporation of modified nucleotides into cellular nucleic acids.</text>
</comment>
<reference evidence="5" key="1">
    <citation type="submission" date="2020-10" db="EMBL/GenBank/DDBJ databases">
        <title>Bacterium isolated from coastal waters sediment.</title>
        <authorList>
            <person name="Chen R.-J."/>
            <person name="Lu D.-C."/>
            <person name="Zhu K.-L."/>
            <person name="Du Z.-J."/>
        </authorList>
    </citation>
    <scope>NUCLEOTIDE SEQUENCE</scope>
    <source>
        <strain evidence="5">N1Y112</strain>
    </source>
</reference>
<feature type="site" description="Important for substrate specificity" evidence="4">
    <location>
        <position position="167"/>
    </location>
</feature>
<dbReference type="InterPro" id="IPR003697">
    <property type="entry name" value="Maf-like"/>
</dbReference>
<dbReference type="RefSeq" id="WP_193952830.1">
    <property type="nucleotide sequence ID" value="NZ_JADEYS010000007.1"/>
</dbReference>
<feature type="site" description="Important for substrate specificity" evidence="4">
    <location>
        <position position="27"/>
    </location>
</feature>
<comment type="caution">
    <text evidence="5">The sequence shown here is derived from an EMBL/GenBank/DDBJ whole genome shotgun (WGS) entry which is preliminary data.</text>
</comment>
<protein>
    <recommendedName>
        <fullName evidence="4">dTTP/UTP pyrophosphatase</fullName>
        <shortName evidence="4">dTTPase/UTPase</shortName>
        <ecNumber evidence="4">3.6.1.9</ecNumber>
    </recommendedName>
    <alternativeName>
        <fullName evidence="4">Nucleoside triphosphate pyrophosphatase</fullName>
    </alternativeName>
    <alternativeName>
        <fullName evidence="4">Nucleotide pyrophosphatase</fullName>
        <shortName evidence="4">Nucleotide PPase</shortName>
    </alternativeName>
</protein>
<gene>
    <name evidence="5" type="primary">maf</name>
    <name evidence="5" type="ORF">IOQ59_08380</name>
</gene>
<dbReference type="GO" id="GO:0047429">
    <property type="term" value="F:nucleoside triphosphate diphosphatase activity"/>
    <property type="evidence" value="ECO:0007669"/>
    <property type="project" value="UniProtKB-EC"/>
</dbReference>
<evidence type="ECO:0000256" key="3">
    <source>
        <dbReference type="ARBA" id="ARBA00023080"/>
    </source>
</evidence>
<keyword evidence="3 4" id="KW-0546">Nucleotide metabolism</keyword>
<dbReference type="Pfam" id="PF02545">
    <property type="entry name" value="Maf"/>
    <property type="match status" value="1"/>
</dbReference>
<comment type="cofactor">
    <cofactor evidence="1 4">
        <name>a divalent metal cation</name>
        <dbReference type="ChEBI" id="CHEBI:60240"/>
    </cofactor>
</comment>
<feature type="site" description="Important for substrate specificity" evidence="4">
    <location>
        <position position="85"/>
    </location>
</feature>
<comment type="caution">
    <text evidence="4">Lacks conserved residue(s) required for the propagation of feature annotation.</text>
</comment>
<comment type="catalytic activity">
    <reaction evidence="4">
        <text>UTP + H2O = UMP + diphosphate + H(+)</text>
        <dbReference type="Rhea" id="RHEA:29395"/>
        <dbReference type="ChEBI" id="CHEBI:15377"/>
        <dbReference type="ChEBI" id="CHEBI:15378"/>
        <dbReference type="ChEBI" id="CHEBI:33019"/>
        <dbReference type="ChEBI" id="CHEBI:46398"/>
        <dbReference type="ChEBI" id="CHEBI:57865"/>
        <dbReference type="EC" id="3.6.1.9"/>
    </reaction>
</comment>
<dbReference type="NCBIfam" id="TIGR00172">
    <property type="entry name" value="maf"/>
    <property type="match status" value="1"/>
</dbReference>
<dbReference type="GO" id="GO:0005737">
    <property type="term" value="C:cytoplasm"/>
    <property type="evidence" value="ECO:0007669"/>
    <property type="project" value="UniProtKB-SubCell"/>
</dbReference>
<dbReference type="AlphaFoldDB" id="A0A8J7JZ51"/>
<dbReference type="Proteomes" id="UP000640333">
    <property type="component" value="Unassembled WGS sequence"/>
</dbReference>